<evidence type="ECO:0000313" key="2">
    <source>
        <dbReference type="Proteomes" id="UP000301309"/>
    </source>
</evidence>
<accession>A0A4D4L1I6</accession>
<keyword evidence="2" id="KW-1185">Reference proteome</keyword>
<dbReference type="Proteomes" id="UP000301309">
    <property type="component" value="Unassembled WGS sequence"/>
</dbReference>
<protein>
    <submittedName>
        <fullName evidence="1">Uncharacterized protein</fullName>
    </submittedName>
</protein>
<comment type="caution">
    <text evidence="1">The sequence shown here is derived from an EMBL/GenBank/DDBJ whole genome shotgun (WGS) entry which is preliminary data.</text>
</comment>
<name>A0A4D4L1I6_STRVO</name>
<organism evidence="1 2">
    <name type="scientific">Streptomyces violaceusniger</name>
    <dbReference type="NCBI Taxonomy" id="68280"/>
    <lineage>
        <taxon>Bacteria</taxon>
        <taxon>Bacillati</taxon>
        <taxon>Actinomycetota</taxon>
        <taxon>Actinomycetes</taxon>
        <taxon>Kitasatosporales</taxon>
        <taxon>Streptomycetaceae</taxon>
        <taxon>Streptomyces</taxon>
        <taxon>Streptomyces violaceusniger group</taxon>
    </lineage>
</organism>
<gene>
    <name evidence="1" type="ORF">SVIO_031900</name>
</gene>
<sequence length="47" mass="5182">MIRQGKVLTAGPVETELTSRNLSRCFGLPLVVERNGDRWTAQGLPLT</sequence>
<evidence type="ECO:0000313" key="1">
    <source>
        <dbReference type="EMBL" id="GDY52567.1"/>
    </source>
</evidence>
<dbReference type="AlphaFoldDB" id="A0A4D4L1I6"/>
<dbReference type="EMBL" id="BJHW01000001">
    <property type="protein sequence ID" value="GDY52567.1"/>
    <property type="molecule type" value="Genomic_DNA"/>
</dbReference>
<reference evidence="1 2" key="1">
    <citation type="journal article" date="2020" name="Int. J. Syst. Evol. Microbiol.">
        <title>Reclassification of Streptomyces castelarensis and Streptomyces sporoclivatus as later heterotypic synonyms of Streptomyces antimycoticus.</title>
        <authorList>
            <person name="Komaki H."/>
            <person name="Tamura T."/>
        </authorList>
    </citation>
    <scope>NUCLEOTIDE SEQUENCE [LARGE SCALE GENOMIC DNA]</scope>
    <source>
        <strain evidence="1 2">NBRC 13459</strain>
    </source>
</reference>
<proteinExistence type="predicted"/>